<evidence type="ECO:0000256" key="2">
    <source>
        <dbReference type="SAM" id="Phobius"/>
    </source>
</evidence>
<reference evidence="3" key="1">
    <citation type="submission" date="2021-01" db="EMBL/GenBank/DDBJ databases">
        <authorList>
            <person name="Corre E."/>
            <person name="Pelletier E."/>
            <person name="Niang G."/>
            <person name="Scheremetjew M."/>
            <person name="Finn R."/>
            <person name="Kale V."/>
            <person name="Holt S."/>
            <person name="Cochrane G."/>
            <person name="Meng A."/>
            <person name="Brown T."/>
            <person name="Cohen L."/>
        </authorList>
    </citation>
    <scope>NUCLEOTIDE SEQUENCE</scope>
    <source>
        <strain evidence="3">CCMP125</strain>
    </source>
</reference>
<organism evidence="3">
    <name type="scientific">Entomoneis paludosa</name>
    <dbReference type="NCBI Taxonomy" id="265537"/>
    <lineage>
        <taxon>Eukaryota</taxon>
        <taxon>Sar</taxon>
        <taxon>Stramenopiles</taxon>
        <taxon>Ochrophyta</taxon>
        <taxon>Bacillariophyta</taxon>
        <taxon>Bacillariophyceae</taxon>
        <taxon>Bacillariophycidae</taxon>
        <taxon>Entomoneidaceae</taxon>
        <taxon>Entomoneis</taxon>
    </lineage>
</organism>
<gene>
    <name evidence="3" type="ORF">APAL1065_LOCUS18806</name>
</gene>
<evidence type="ECO:0008006" key="4">
    <source>
        <dbReference type="Google" id="ProtNLM"/>
    </source>
</evidence>
<dbReference type="SUPFAM" id="SSF53448">
    <property type="entry name" value="Nucleotide-diphospho-sugar transferases"/>
    <property type="match status" value="1"/>
</dbReference>
<feature type="transmembrane region" description="Helical" evidence="2">
    <location>
        <begin position="26"/>
        <end position="47"/>
    </location>
</feature>
<protein>
    <recommendedName>
        <fullName evidence="4">Nucleotide-diphospho-sugar transferase domain-containing protein</fullName>
    </recommendedName>
</protein>
<feature type="compositionally biased region" description="Low complexity" evidence="1">
    <location>
        <begin position="1"/>
        <end position="17"/>
    </location>
</feature>
<name>A0A7S2YJE8_9STRA</name>
<keyword evidence="2" id="KW-0472">Membrane</keyword>
<dbReference type="AlphaFoldDB" id="A0A7S2YJE8"/>
<dbReference type="InterPro" id="IPR029044">
    <property type="entry name" value="Nucleotide-diphossugar_trans"/>
</dbReference>
<dbReference type="InterPro" id="IPR050587">
    <property type="entry name" value="GNT1/Glycosyltrans_8"/>
</dbReference>
<keyword evidence="2" id="KW-0812">Transmembrane</keyword>
<dbReference type="PANTHER" id="PTHR11183">
    <property type="entry name" value="GLYCOGENIN SUBFAMILY MEMBER"/>
    <property type="match status" value="1"/>
</dbReference>
<accession>A0A7S2YJE8</accession>
<dbReference type="EMBL" id="HBHT01027987">
    <property type="protein sequence ID" value="CAD9979209.1"/>
    <property type="molecule type" value="Transcribed_RNA"/>
</dbReference>
<evidence type="ECO:0000313" key="3">
    <source>
        <dbReference type="EMBL" id="CAD9979209.1"/>
    </source>
</evidence>
<dbReference type="Gene3D" id="3.90.550.10">
    <property type="entry name" value="Spore Coat Polysaccharide Biosynthesis Protein SpsA, Chain A"/>
    <property type="match status" value="1"/>
</dbReference>
<sequence>MVQITRTTRAGRSSSSRVSKEPGLPFFLRVIGNLFYVSGFLVCYLLVASLFDEVDETDYHGELSASGSNALVTKPNIRQAVAARSAIDQQDERAKTKIAYVISLTSCGAAYNQTTSDPNAKVFMVAEGAAVLAHSIHRASVHGELGGRYDYELVALHHPDATPCLGVLEQLGYRLIERKVFVSVEEIEGDYLREKIRSSGCCGDAELIKFEAYTLMEYPLALILDLDCLIMRPLDHLFDLMLHGIVPPREHLMWPDQPLPSEINFIYTQDYAMVSPQRPVTPVQGGFLLLRPNLQVYEDFKAMAKKGDFRDKGGWGGKTGRFWGSHTVQGMLPYYYLVLNGGNKSTAVEANRCIYNNMVAPSRAGSNAKFRCYVKEEPCRDCQIQPVEDIYSTHFTNCQKPWLCERHNFHTNSSYLCRSLHHEWFNIRSQMEISWGRSGTGSAPEWPDRDMFHGYCASRGSRGYESIATPYGTETSL</sequence>
<feature type="region of interest" description="Disordered" evidence="1">
    <location>
        <begin position="1"/>
        <end position="20"/>
    </location>
</feature>
<proteinExistence type="predicted"/>
<evidence type="ECO:0000256" key="1">
    <source>
        <dbReference type="SAM" id="MobiDB-lite"/>
    </source>
</evidence>
<keyword evidence="2" id="KW-1133">Transmembrane helix</keyword>